<feature type="compositionally biased region" description="Low complexity" evidence="1">
    <location>
        <begin position="12"/>
        <end position="26"/>
    </location>
</feature>
<keyword evidence="3" id="KW-1185">Reference proteome</keyword>
<evidence type="ECO:0000313" key="2">
    <source>
        <dbReference type="EMBL" id="GFY40995.1"/>
    </source>
</evidence>
<sequence length="105" mass="11206">MFPATSSDRLTGPAAPAAGSVAAPGSSKEDDGFTVVSRKGRRIAPIVIDSQRNATELLVSWGKVLRYTTGGRYENETPSFSPVSAKRAPLTQKYISDIWSGIYNG</sequence>
<reference evidence="2" key="1">
    <citation type="submission" date="2020-08" db="EMBL/GenBank/DDBJ databases">
        <title>Multicomponent nature underlies the extraordinary mechanical properties of spider dragline silk.</title>
        <authorList>
            <person name="Kono N."/>
            <person name="Nakamura H."/>
            <person name="Mori M."/>
            <person name="Yoshida Y."/>
            <person name="Ohtoshi R."/>
            <person name="Malay A.D."/>
            <person name="Moran D.A.P."/>
            <person name="Tomita M."/>
            <person name="Numata K."/>
            <person name="Arakawa K."/>
        </authorList>
    </citation>
    <scope>NUCLEOTIDE SEQUENCE</scope>
</reference>
<proteinExistence type="predicted"/>
<feature type="region of interest" description="Disordered" evidence="1">
    <location>
        <begin position="1"/>
        <end position="33"/>
    </location>
</feature>
<evidence type="ECO:0000313" key="3">
    <source>
        <dbReference type="Proteomes" id="UP000886998"/>
    </source>
</evidence>
<protein>
    <submittedName>
        <fullName evidence="2">Uncharacterized protein</fullName>
    </submittedName>
</protein>
<dbReference type="AlphaFoldDB" id="A0A8X7BRF3"/>
<gene>
    <name evidence="2" type="ORF">TNIN_130661</name>
</gene>
<comment type="caution">
    <text evidence="2">The sequence shown here is derived from an EMBL/GenBank/DDBJ whole genome shotgun (WGS) entry which is preliminary data.</text>
</comment>
<dbReference type="Proteomes" id="UP000886998">
    <property type="component" value="Unassembled WGS sequence"/>
</dbReference>
<organism evidence="2 3">
    <name type="scientific">Trichonephila inaurata madagascariensis</name>
    <dbReference type="NCBI Taxonomy" id="2747483"/>
    <lineage>
        <taxon>Eukaryota</taxon>
        <taxon>Metazoa</taxon>
        <taxon>Ecdysozoa</taxon>
        <taxon>Arthropoda</taxon>
        <taxon>Chelicerata</taxon>
        <taxon>Arachnida</taxon>
        <taxon>Araneae</taxon>
        <taxon>Araneomorphae</taxon>
        <taxon>Entelegynae</taxon>
        <taxon>Araneoidea</taxon>
        <taxon>Nephilidae</taxon>
        <taxon>Trichonephila</taxon>
        <taxon>Trichonephila inaurata</taxon>
    </lineage>
</organism>
<accession>A0A8X7BRF3</accession>
<dbReference type="EMBL" id="BMAV01002221">
    <property type="protein sequence ID" value="GFY40995.1"/>
    <property type="molecule type" value="Genomic_DNA"/>
</dbReference>
<evidence type="ECO:0000256" key="1">
    <source>
        <dbReference type="SAM" id="MobiDB-lite"/>
    </source>
</evidence>
<name>A0A8X7BRF3_9ARAC</name>